<evidence type="ECO:0000256" key="2">
    <source>
        <dbReference type="ARBA" id="ARBA00004567"/>
    </source>
</evidence>
<dbReference type="Proteomes" id="UP000240830">
    <property type="component" value="Unassembled WGS sequence"/>
</dbReference>
<sequence length="479" mass="54559">MYSYPEGKYGPPLLREQPFFIASFGIFLAVLGYIKMEWRHKSAINYHLNTNPSFFKLAVNKFSIMLPRLAYVFLYSIGLLGVENIVLVPHTWLLYSLFVGSFRSLRRGSHSFWEFIDFRMFYHLAWAGASLLLLYSLVEIIVEYVFGRCFHLCRGLRAPNSVLLAGLQSPRTAVRNQALLELRHVTMNESVWRSSLFRDFIGEEAASKVLCRFFIKTLKDYSSHLQVLNEDLKMFSTEFERLSGDGYGAANVEKAAASASNIFSPRRRNILESILDTSEKLSRQASPPKAASIKTVPDILEIKARPLPPSTVPTEPTVAKPKYANKYVRLTVAMFGRFARYFPARVYASLSCEIIKSWWLGNEESIIWLLDALASFIVASYDEDCHGQVQFLLNDILLALSELLEDLSQFGQLPQLNGRRMLDDLFGNNPSPTEHHVRRISASTLSTLEMIVEKFSESLDQLKISPVTREKLRNLGLLL</sequence>
<dbReference type="PANTHER" id="PTHR13269:SF6">
    <property type="entry name" value="NUCLEOPORIN NDC1"/>
    <property type="match status" value="1"/>
</dbReference>
<keyword evidence="6" id="KW-0509">mRNA transport</keyword>
<dbReference type="GO" id="GO:0030674">
    <property type="term" value="F:protein-macromolecule adaptor activity"/>
    <property type="evidence" value="ECO:0007669"/>
    <property type="project" value="TreeGrafter"/>
</dbReference>
<gene>
    <name evidence="14" type="ORF">PSACC_02301</name>
</gene>
<evidence type="ECO:0000313" key="15">
    <source>
        <dbReference type="Proteomes" id="UP000240830"/>
    </source>
</evidence>
<dbReference type="GO" id="GO:0006999">
    <property type="term" value="P:nuclear pore organization"/>
    <property type="evidence" value="ECO:0007669"/>
    <property type="project" value="TreeGrafter"/>
</dbReference>
<keyword evidence="10" id="KW-0906">Nuclear pore complex</keyword>
<keyword evidence="4" id="KW-0813">Transport</keyword>
<keyword evidence="9" id="KW-0811">Translocation</keyword>
<evidence type="ECO:0000256" key="7">
    <source>
        <dbReference type="ARBA" id="ARBA00022927"/>
    </source>
</evidence>
<reference evidence="14 15" key="1">
    <citation type="submission" date="2016-10" db="EMBL/GenBank/DDBJ databases">
        <title>The genome of Paramicrosporidium saccamoebae is the missing link in understanding Cryptomycota and Microsporidia evolution.</title>
        <authorList>
            <person name="Quandt C.A."/>
            <person name="Beaudet D."/>
            <person name="Corsaro D."/>
            <person name="Michel R."/>
            <person name="Corradi N."/>
            <person name="James T."/>
        </authorList>
    </citation>
    <scope>NUCLEOTIDE SEQUENCE [LARGE SCALE GENOMIC DNA]</scope>
    <source>
        <strain evidence="14 15">KSL3</strain>
    </source>
</reference>
<evidence type="ECO:0000256" key="6">
    <source>
        <dbReference type="ARBA" id="ARBA00022816"/>
    </source>
</evidence>
<dbReference type="GO" id="GO:0070762">
    <property type="term" value="C:nuclear pore transmembrane ring"/>
    <property type="evidence" value="ECO:0007669"/>
    <property type="project" value="TreeGrafter"/>
</dbReference>
<name>A0A2H9TJF4_9FUNG</name>
<accession>A0A2H9TJF4</accession>
<evidence type="ECO:0000313" key="14">
    <source>
        <dbReference type="EMBL" id="PJF17869.1"/>
    </source>
</evidence>
<feature type="transmembrane region" description="Helical" evidence="13">
    <location>
        <begin position="20"/>
        <end position="36"/>
    </location>
</feature>
<keyword evidence="15" id="KW-1185">Reference proteome</keyword>
<dbReference type="GO" id="GO:0015031">
    <property type="term" value="P:protein transport"/>
    <property type="evidence" value="ECO:0007669"/>
    <property type="project" value="UniProtKB-KW"/>
</dbReference>
<evidence type="ECO:0000256" key="12">
    <source>
        <dbReference type="ARBA" id="ARBA00023242"/>
    </source>
</evidence>
<protein>
    <recommendedName>
        <fullName evidence="16">Nucleoporin protein Ndc1-Nup</fullName>
    </recommendedName>
</protein>
<feature type="transmembrane region" description="Helical" evidence="13">
    <location>
        <begin position="123"/>
        <end position="146"/>
    </location>
</feature>
<dbReference type="InterPro" id="IPR019049">
    <property type="entry name" value="Nucleoporin_prot_Ndc1/Nup"/>
</dbReference>
<evidence type="ECO:0000256" key="4">
    <source>
        <dbReference type="ARBA" id="ARBA00022448"/>
    </source>
</evidence>
<evidence type="ECO:0000256" key="13">
    <source>
        <dbReference type="SAM" id="Phobius"/>
    </source>
</evidence>
<evidence type="ECO:0000256" key="8">
    <source>
        <dbReference type="ARBA" id="ARBA00022989"/>
    </source>
</evidence>
<evidence type="ECO:0000256" key="1">
    <source>
        <dbReference type="ARBA" id="ARBA00004232"/>
    </source>
</evidence>
<keyword evidence="7" id="KW-0653">Protein transport</keyword>
<evidence type="ECO:0000256" key="5">
    <source>
        <dbReference type="ARBA" id="ARBA00022692"/>
    </source>
</evidence>
<keyword evidence="11 13" id="KW-0472">Membrane</keyword>
<comment type="caution">
    <text evidence="14">The sequence shown here is derived from an EMBL/GenBank/DDBJ whole genome shotgun (WGS) entry which is preliminary data.</text>
</comment>
<evidence type="ECO:0000256" key="3">
    <source>
        <dbReference type="ARBA" id="ARBA00005760"/>
    </source>
</evidence>
<keyword evidence="5 13" id="KW-0812">Transmembrane</keyword>
<evidence type="ECO:0008006" key="16">
    <source>
        <dbReference type="Google" id="ProtNLM"/>
    </source>
</evidence>
<dbReference type="Pfam" id="PF09531">
    <property type="entry name" value="Ndc1_Nup"/>
    <property type="match status" value="1"/>
</dbReference>
<keyword evidence="8 13" id="KW-1133">Transmembrane helix</keyword>
<evidence type="ECO:0000256" key="11">
    <source>
        <dbReference type="ARBA" id="ARBA00023136"/>
    </source>
</evidence>
<dbReference type="PANTHER" id="PTHR13269">
    <property type="entry name" value="NUCLEOPORIN NDC1"/>
    <property type="match status" value="1"/>
</dbReference>
<keyword evidence="12" id="KW-0539">Nucleus</keyword>
<dbReference type="EMBL" id="MTSL01000151">
    <property type="protein sequence ID" value="PJF17869.1"/>
    <property type="molecule type" value="Genomic_DNA"/>
</dbReference>
<proteinExistence type="inferred from homology"/>
<comment type="subcellular location">
    <subcellularLocation>
        <location evidence="1">Nucleus membrane</location>
        <topology evidence="1">Multi-pass membrane protein</topology>
    </subcellularLocation>
    <subcellularLocation>
        <location evidence="2">Nucleus</location>
        <location evidence="2">Nuclear pore complex</location>
    </subcellularLocation>
</comment>
<dbReference type="GO" id="GO:0005816">
    <property type="term" value="C:spindle pole body"/>
    <property type="evidence" value="ECO:0007669"/>
    <property type="project" value="TreeGrafter"/>
</dbReference>
<comment type="similarity">
    <text evidence="3">Belongs to the NDC1 family.</text>
</comment>
<dbReference type="AlphaFoldDB" id="A0A2H9TJF4"/>
<evidence type="ECO:0000256" key="9">
    <source>
        <dbReference type="ARBA" id="ARBA00023010"/>
    </source>
</evidence>
<evidence type="ECO:0000256" key="10">
    <source>
        <dbReference type="ARBA" id="ARBA00023132"/>
    </source>
</evidence>
<dbReference type="STRING" id="1246581.A0A2H9TJF4"/>
<dbReference type="GO" id="GO:0031965">
    <property type="term" value="C:nuclear membrane"/>
    <property type="evidence" value="ECO:0007669"/>
    <property type="project" value="UniProtKB-SubCell"/>
</dbReference>
<dbReference type="GO" id="GO:0051028">
    <property type="term" value="P:mRNA transport"/>
    <property type="evidence" value="ECO:0007669"/>
    <property type="project" value="UniProtKB-KW"/>
</dbReference>
<organism evidence="14 15">
    <name type="scientific">Paramicrosporidium saccamoebae</name>
    <dbReference type="NCBI Taxonomy" id="1246581"/>
    <lineage>
        <taxon>Eukaryota</taxon>
        <taxon>Fungi</taxon>
        <taxon>Fungi incertae sedis</taxon>
        <taxon>Cryptomycota</taxon>
        <taxon>Cryptomycota incertae sedis</taxon>
        <taxon>Paramicrosporidium</taxon>
    </lineage>
</organism>